<evidence type="ECO:0000313" key="6">
    <source>
        <dbReference type="EMBL" id="KTB29440.1"/>
    </source>
</evidence>
<dbReference type="CDD" id="cd09019">
    <property type="entry name" value="galactose_mutarotase_like"/>
    <property type="match status" value="1"/>
</dbReference>
<dbReference type="InterPro" id="IPR049150">
    <property type="entry name" value="EFR3_HEAT-like_rpt"/>
</dbReference>
<evidence type="ECO:0000256" key="3">
    <source>
        <dbReference type="ARBA" id="ARBA00023277"/>
    </source>
</evidence>
<sequence>MAFGILIALLISGLLSSSVATCDDTRKSTTAAIKLTAPDGSARANFITVGATLTHFWVKDKEGEFRDIAIGFDNLTEYETAEAGTLYFGPVVGRYANRIRNGAFTIPISKDASGPGEFFKVPKNDNNGTNSLHGGFDGYNTRNWTIITQSDNSVTFSLVDADGKEGFPGFVFNTVTYTLDADSSFKISMRAFATEETPILLSAHNFWNLEAYKESEDLVSHYVQFNSSRFVATDGKLIPNGNLTEVEGTPMDFRKAKSLGGSIPDTAEAEFCGTGCVGFDNCWIYDNNTEIEPIFSVWSTSSGIRLDITTNQPALQIYTCNGFNGTIPRKREQGGPNSTYGQHSCLVIEQESYIDAINNPEFGIDQIYGPNRTEISTNTSRSRISSSMNFLFTPNHVQLLNSCYPPTSALLTSGPDYSPNSQELSRLTYYASNHPDKIAKLGSELEKRLRNECRKARSGNMRMRSSLLISLAILRSLVTECRRDIHLLSPSLITSVEATLDASSNDLEISARAASVFTAWTTYTDGHLIGTDSSLTKNYISCLRHFAALASSQEQDVEVRNRTRLVGLAALTGAVNSEALYNDSAQFRTQVSILLRPVLVTLFQSNLSTLEEEVNGIKDAPISPYLAEFRNRPVLERRAASIHLHIDGENGPSMSDVCSTALRTLYSLLQHINGSQLGHIMRSSFDNMDELNGWALQEHCCWLSRKMSDWSQYQYRYAVPTWLVERLTEVQDAPQVDDMHKVLIAMITTVFNSPTPLINLSTSDVLTNLMTVLIRRVSADPQDALPPALVECISSLGRHVYYSDQIQDLAGELTTRLLVVEIQGVVSRKHPDYASSRAQAIRCLLMGLLGLMYSAERNEPEKGPDHSTDAQHDRSSRRTRVPPDIWQDTLSLISDENLSVRADYAEVLVYYLDKEMPKQGDSTEPEFIKGNGLSESPMQQAALASALLHTGDSTIKLLHALHSYLYVLMTAPSLEAQASPSESSSSSPHNTLPALNIQPATPLTESHSIPLPPQRDHTPRSRKLSMAFRLLQHTPPGLSGTVSASLTDYGNTLEVLTTIHEQLPIRGLITGVPMLLALDGACDPRISEVKNNTRLLVIKAVLAKVWLVIGKTWNLPELRTMAEEALSSLPQEVTLPKLPSSEIGTYHSPREPTLLPSESKPENWTGVDAEKALLVLVSSTCVQEATGLDHEKLLSCFSKKWTAESALKESVEKPSTFDATLRGDGVSPLIKLTPGLMHIDNFSLASLARSTRGVGVTDLREALEGRSSMSNPALARPSSISTLDHTSSIMAGDHKLVQTRSRSRNKQRVIPSGSGEVRDVLNKLGLGKQNGSLLKASFPSLQQQ</sequence>
<feature type="compositionally biased region" description="Basic and acidic residues" evidence="4">
    <location>
        <begin position="857"/>
        <end position="876"/>
    </location>
</feature>
<keyword evidence="5" id="KW-0732">Signal</keyword>
<dbReference type="eggNOG" id="KOG1877">
    <property type="taxonomic scope" value="Eukaryota"/>
</dbReference>
<dbReference type="InterPro" id="IPR011013">
    <property type="entry name" value="Gal_mutarotase_sf_dom"/>
</dbReference>
<feature type="region of interest" description="Disordered" evidence="4">
    <location>
        <begin position="857"/>
        <end position="881"/>
    </location>
</feature>
<comment type="similarity">
    <text evidence="1">Belongs to the EFR3 family.</text>
</comment>
<dbReference type="GO" id="GO:0016853">
    <property type="term" value="F:isomerase activity"/>
    <property type="evidence" value="ECO:0007669"/>
    <property type="project" value="UniProtKB-KW"/>
</dbReference>
<evidence type="ECO:0000256" key="5">
    <source>
        <dbReference type="SAM" id="SignalP"/>
    </source>
</evidence>
<dbReference type="InterPro" id="IPR016024">
    <property type="entry name" value="ARM-type_fold"/>
</dbReference>
<accession>A0A0W0EZB7</accession>
<comment type="caution">
    <text evidence="6">The sequence shown here is derived from an EMBL/GenBank/DDBJ whole genome shotgun (WGS) entry which is preliminary data.</text>
</comment>
<name>A0A0W0EZB7_MONRR</name>
<protein>
    <submittedName>
        <fullName evidence="6">Uncharacterized protein</fullName>
    </submittedName>
</protein>
<dbReference type="EMBL" id="LATX01002433">
    <property type="protein sequence ID" value="KTB29440.1"/>
    <property type="molecule type" value="Genomic_DNA"/>
</dbReference>
<feature type="signal peptide" evidence="5">
    <location>
        <begin position="1"/>
        <end position="20"/>
    </location>
</feature>
<dbReference type="InterPro" id="IPR014718">
    <property type="entry name" value="GH-type_carb-bd"/>
</dbReference>
<proteinExistence type="inferred from homology"/>
<feature type="region of interest" description="Disordered" evidence="4">
    <location>
        <begin position="1140"/>
        <end position="1161"/>
    </location>
</feature>
<dbReference type="Pfam" id="PF01263">
    <property type="entry name" value="Aldose_epim"/>
    <property type="match status" value="1"/>
</dbReference>
<dbReference type="SUPFAM" id="SSF74650">
    <property type="entry name" value="Galactose mutarotase-like"/>
    <property type="match status" value="1"/>
</dbReference>
<feature type="region of interest" description="Disordered" evidence="4">
    <location>
        <begin position="1293"/>
        <end position="1314"/>
    </location>
</feature>
<dbReference type="Proteomes" id="UP000054988">
    <property type="component" value="Unassembled WGS sequence"/>
</dbReference>
<dbReference type="SUPFAM" id="SSF48371">
    <property type="entry name" value="ARM repeat"/>
    <property type="match status" value="1"/>
</dbReference>
<evidence type="ECO:0000256" key="4">
    <source>
        <dbReference type="SAM" id="MobiDB-lite"/>
    </source>
</evidence>
<reference evidence="6 7" key="1">
    <citation type="submission" date="2015-12" db="EMBL/GenBank/DDBJ databases">
        <title>Draft genome sequence of Moniliophthora roreri, the causal agent of frosty pod rot of cacao.</title>
        <authorList>
            <person name="Aime M.C."/>
            <person name="Diaz-Valderrama J.R."/>
            <person name="Kijpornyongpan T."/>
            <person name="Phillips-Mora W."/>
        </authorList>
    </citation>
    <scope>NUCLEOTIDE SEQUENCE [LARGE SCALE GENOMIC DNA]</scope>
    <source>
        <strain evidence="6 7">MCA 2952</strain>
    </source>
</reference>
<dbReference type="InterPro" id="IPR008183">
    <property type="entry name" value="Aldose_1/G6P_1-epimerase"/>
</dbReference>
<keyword evidence="2" id="KW-0413">Isomerase</keyword>
<dbReference type="GO" id="GO:0005975">
    <property type="term" value="P:carbohydrate metabolic process"/>
    <property type="evidence" value="ECO:0007669"/>
    <property type="project" value="InterPro"/>
</dbReference>
<dbReference type="Gene3D" id="2.70.98.10">
    <property type="match status" value="1"/>
</dbReference>
<dbReference type="GO" id="GO:0072659">
    <property type="term" value="P:protein localization to plasma membrane"/>
    <property type="evidence" value="ECO:0007669"/>
    <property type="project" value="InterPro"/>
</dbReference>
<dbReference type="Pfam" id="PF21072">
    <property type="entry name" value="EFR3"/>
    <property type="match status" value="1"/>
</dbReference>
<gene>
    <name evidence="6" type="ORF">WG66_18040</name>
</gene>
<evidence type="ECO:0000256" key="2">
    <source>
        <dbReference type="ARBA" id="ARBA00023235"/>
    </source>
</evidence>
<dbReference type="InterPro" id="IPR047215">
    <property type="entry name" value="Galactose_mutarotase-like"/>
</dbReference>
<keyword evidence="3" id="KW-0119">Carbohydrate metabolism</keyword>
<evidence type="ECO:0000256" key="1">
    <source>
        <dbReference type="ARBA" id="ARBA00010216"/>
    </source>
</evidence>
<dbReference type="PANTHER" id="PTHR47766:SF1">
    <property type="entry name" value="PROTEIN EFR3"/>
    <property type="match status" value="1"/>
</dbReference>
<dbReference type="InterPro" id="IPR039786">
    <property type="entry name" value="EFR3"/>
</dbReference>
<feature type="chain" id="PRO_5006901315" evidence="5">
    <location>
        <begin position="21"/>
        <end position="1344"/>
    </location>
</feature>
<dbReference type="PANTHER" id="PTHR47766">
    <property type="entry name" value="PROTEIN EFR3"/>
    <property type="match status" value="1"/>
</dbReference>
<dbReference type="GO" id="GO:0030246">
    <property type="term" value="F:carbohydrate binding"/>
    <property type="evidence" value="ECO:0007669"/>
    <property type="project" value="InterPro"/>
</dbReference>
<organism evidence="6 7">
    <name type="scientific">Moniliophthora roreri</name>
    <name type="common">Frosty pod rot fungus</name>
    <name type="synonym">Monilia roreri</name>
    <dbReference type="NCBI Taxonomy" id="221103"/>
    <lineage>
        <taxon>Eukaryota</taxon>
        <taxon>Fungi</taxon>
        <taxon>Dikarya</taxon>
        <taxon>Basidiomycota</taxon>
        <taxon>Agaricomycotina</taxon>
        <taxon>Agaricomycetes</taxon>
        <taxon>Agaricomycetidae</taxon>
        <taxon>Agaricales</taxon>
        <taxon>Marasmiineae</taxon>
        <taxon>Marasmiaceae</taxon>
        <taxon>Moniliophthora</taxon>
    </lineage>
</organism>
<evidence type="ECO:0000313" key="7">
    <source>
        <dbReference type="Proteomes" id="UP000054988"/>
    </source>
</evidence>